<proteinExistence type="predicted"/>
<dbReference type="GO" id="GO:0004674">
    <property type="term" value="F:protein serine/threonine kinase activity"/>
    <property type="evidence" value="ECO:0007669"/>
    <property type="project" value="UniProtKB-KW"/>
</dbReference>
<name>A0A078A2D1_STYLE</name>
<feature type="region of interest" description="Disordered" evidence="7">
    <location>
        <begin position="114"/>
        <end position="135"/>
    </location>
</feature>
<evidence type="ECO:0000256" key="6">
    <source>
        <dbReference type="ARBA" id="ARBA00022840"/>
    </source>
</evidence>
<dbReference type="OrthoDB" id="10252171at2759"/>
<dbReference type="PROSITE" id="PS50011">
    <property type="entry name" value="PROTEIN_KINASE_DOM"/>
    <property type="match status" value="1"/>
</dbReference>
<organism evidence="9 10">
    <name type="scientific">Stylonychia lemnae</name>
    <name type="common">Ciliate</name>
    <dbReference type="NCBI Taxonomy" id="5949"/>
    <lineage>
        <taxon>Eukaryota</taxon>
        <taxon>Sar</taxon>
        <taxon>Alveolata</taxon>
        <taxon>Ciliophora</taxon>
        <taxon>Intramacronucleata</taxon>
        <taxon>Spirotrichea</taxon>
        <taxon>Stichotrichia</taxon>
        <taxon>Sporadotrichida</taxon>
        <taxon>Oxytrichidae</taxon>
        <taxon>Stylonychinae</taxon>
        <taxon>Stylonychia</taxon>
    </lineage>
</organism>
<evidence type="ECO:0000313" key="10">
    <source>
        <dbReference type="Proteomes" id="UP000039865"/>
    </source>
</evidence>
<keyword evidence="10" id="KW-1185">Reference proteome</keyword>
<dbReference type="SUPFAM" id="SSF56112">
    <property type="entry name" value="Protein kinase-like (PK-like)"/>
    <property type="match status" value="1"/>
</dbReference>
<dbReference type="Gene3D" id="1.10.238.10">
    <property type="entry name" value="EF-hand"/>
    <property type="match status" value="1"/>
</dbReference>
<evidence type="ECO:0000313" key="9">
    <source>
        <dbReference type="EMBL" id="CDW75977.1"/>
    </source>
</evidence>
<dbReference type="InterPro" id="IPR000719">
    <property type="entry name" value="Prot_kinase_dom"/>
</dbReference>
<accession>A0A078A2D1</accession>
<dbReference type="InParanoid" id="A0A078A2D1"/>
<dbReference type="Gene3D" id="1.10.510.10">
    <property type="entry name" value="Transferase(Phosphotransferase) domain 1"/>
    <property type="match status" value="1"/>
</dbReference>
<reference evidence="9 10" key="1">
    <citation type="submission" date="2014-06" db="EMBL/GenBank/DDBJ databases">
        <authorList>
            <person name="Swart Estienne"/>
        </authorList>
    </citation>
    <scope>NUCLEOTIDE SEQUENCE [LARGE SCALE GENOMIC DNA]</scope>
    <source>
        <strain evidence="9 10">130c</strain>
    </source>
</reference>
<keyword evidence="6" id="KW-0067">ATP-binding</keyword>
<gene>
    <name evidence="9" type="primary">Contig5389.g5762</name>
    <name evidence="9" type="ORF">STYLEM_4973</name>
</gene>
<sequence>MFYIPPEVRNEHVYGYKSDLWSLGILLFLMLSGNLPFDNTDDLENNYYEDQFEKAKDFIDHLLEGSYEERFSAYEALNHPWIVENSPPPDINLNQDQDDELQQELEFQERLRQAMNKKRQESSRNTFGQKENNHQSSLQIELLRQPQSNIVRNDLSVINNTQINNQNIRNTLGSNMQVQANNFDRRIKPSANLLQKDTAIGDMSKLRTKILTIHKKISQIYVKTLFQEIDDDDDDQINKHDVHRYLKIPCHKAEELFSYGDSKEPGKLDFFEFVNAMRSQLENDLIEWFKMVIGDESLPLVLEDFKIILSESKFFPISDDLNELFKELNLYIKKKSSLVEEKSEKIVDHNKHIISAKMRKDITMSEDKGDIDDSDDSSIARDFHPNNTGNLTNQFHRAFTVNQSRTAVDTTSDMQKSQFVYAEFITYLMKMGGEAIKQLKK</sequence>
<dbReference type="GO" id="GO:0005524">
    <property type="term" value="F:ATP binding"/>
    <property type="evidence" value="ECO:0007669"/>
    <property type="project" value="UniProtKB-KW"/>
</dbReference>
<evidence type="ECO:0000256" key="7">
    <source>
        <dbReference type="SAM" id="MobiDB-lite"/>
    </source>
</evidence>
<evidence type="ECO:0000256" key="4">
    <source>
        <dbReference type="ARBA" id="ARBA00022777"/>
    </source>
</evidence>
<dbReference type="PROSITE" id="PS00018">
    <property type="entry name" value="EF_HAND_1"/>
    <property type="match status" value="1"/>
</dbReference>
<dbReference type="Proteomes" id="UP000039865">
    <property type="component" value="Unassembled WGS sequence"/>
</dbReference>
<evidence type="ECO:0000259" key="8">
    <source>
        <dbReference type="PROSITE" id="PS50011"/>
    </source>
</evidence>
<dbReference type="SUPFAM" id="SSF47473">
    <property type="entry name" value="EF-hand"/>
    <property type="match status" value="1"/>
</dbReference>
<keyword evidence="4 9" id="KW-0418">Kinase</keyword>
<feature type="domain" description="Protein kinase" evidence="8">
    <location>
        <begin position="1"/>
        <end position="82"/>
    </location>
</feature>
<keyword evidence="5" id="KW-0106">Calcium</keyword>
<protein>
    <submittedName>
        <fullName evidence="9">Calcium-dependent protein kinase 17-like</fullName>
    </submittedName>
</protein>
<dbReference type="InterPro" id="IPR011009">
    <property type="entry name" value="Kinase-like_dom_sf"/>
</dbReference>
<dbReference type="EMBL" id="CCKQ01004825">
    <property type="protein sequence ID" value="CDW75977.1"/>
    <property type="molecule type" value="Genomic_DNA"/>
</dbReference>
<dbReference type="InterPro" id="IPR030616">
    <property type="entry name" value="Aur-like"/>
</dbReference>
<feature type="compositionally biased region" description="Polar residues" evidence="7">
    <location>
        <begin position="123"/>
        <end position="135"/>
    </location>
</feature>
<dbReference type="PANTHER" id="PTHR24350">
    <property type="entry name" value="SERINE/THREONINE-PROTEIN KINASE IAL-RELATED"/>
    <property type="match status" value="1"/>
</dbReference>
<keyword evidence="2" id="KW-0808">Transferase</keyword>
<dbReference type="Pfam" id="PF00069">
    <property type="entry name" value="Pkinase"/>
    <property type="match status" value="1"/>
</dbReference>
<dbReference type="InterPro" id="IPR018247">
    <property type="entry name" value="EF_Hand_1_Ca_BS"/>
</dbReference>
<evidence type="ECO:0000256" key="5">
    <source>
        <dbReference type="ARBA" id="ARBA00022837"/>
    </source>
</evidence>
<evidence type="ECO:0000256" key="3">
    <source>
        <dbReference type="ARBA" id="ARBA00022741"/>
    </source>
</evidence>
<evidence type="ECO:0000256" key="2">
    <source>
        <dbReference type="ARBA" id="ARBA00022679"/>
    </source>
</evidence>
<keyword evidence="1" id="KW-0723">Serine/threonine-protein kinase</keyword>
<dbReference type="InterPro" id="IPR011992">
    <property type="entry name" value="EF-hand-dom_pair"/>
</dbReference>
<evidence type="ECO:0000256" key="1">
    <source>
        <dbReference type="ARBA" id="ARBA00022527"/>
    </source>
</evidence>
<keyword evidence="3" id="KW-0547">Nucleotide-binding</keyword>
<dbReference type="AlphaFoldDB" id="A0A078A2D1"/>